<dbReference type="HOGENOM" id="CLU_000680_30_4_1"/>
<dbReference type="STRING" id="933852.A0A0C2WZI7"/>
<dbReference type="InterPro" id="IPR012337">
    <property type="entry name" value="RNaseH-like_sf"/>
</dbReference>
<dbReference type="AlphaFoldDB" id="A0A0C2WZI7"/>
<dbReference type="PROSITE" id="PS50879">
    <property type="entry name" value="RNASE_H_1"/>
    <property type="match status" value="1"/>
</dbReference>
<gene>
    <name evidence="3" type="ORF">M408DRAFT_47261</name>
</gene>
<keyword evidence="4" id="KW-1185">Reference proteome</keyword>
<organism evidence="3 4">
    <name type="scientific">Serendipita vermifera MAFF 305830</name>
    <dbReference type="NCBI Taxonomy" id="933852"/>
    <lineage>
        <taxon>Eukaryota</taxon>
        <taxon>Fungi</taxon>
        <taxon>Dikarya</taxon>
        <taxon>Basidiomycota</taxon>
        <taxon>Agaricomycotina</taxon>
        <taxon>Agaricomycetes</taxon>
        <taxon>Sebacinales</taxon>
        <taxon>Serendipitaceae</taxon>
        <taxon>Serendipita</taxon>
    </lineage>
</organism>
<name>A0A0C2WZI7_SERVB</name>
<proteinExistence type="predicted"/>
<dbReference type="OrthoDB" id="3255021at2759"/>
<dbReference type="EMBL" id="KN824350">
    <property type="protein sequence ID" value="KIM22692.1"/>
    <property type="molecule type" value="Genomic_DNA"/>
</dbReference>
<dbReference type="Gene3D" id="3.30.420.10">
    <property type="entry name" value="Ribonuclease H-like superfamily/Ribonuclease H"/>
    <property type="match status" value="1"/>
</dbReference>
<dbReference type="InterPro" id="IPR036397">
    <property type="entry name" value="RNaseH_sf"/>
</dbReference>
<dbReference type="InterPro" id="IPR002156">
    <property type="entry name" value="RNaseH_domain"/>
</dbReference>
<dbReference type="GO" id="GO:0003676">
    <property type="term" value="F:nucleic acid binding"/>
    <property type="evidence" value="ECO:0007669"/>
    <property type="project" value="InterPro"/>
</dbReference>
<accession>A0A0C2WZI7</accession>
<reference evidence="4" key="2">
    <citation type="submission" date="2015-01" db="EMBL/GenBank/DDBJ databases">
        <title>Evolutionary Origins and Diversification of the Mycorrhizal Mutualists.</title>
        <authorList>
            <consortium name="DOE Joint Genome Institute"/>
            <consortium name="Mycorrhizal Genomics Consortium"/>
            <person name="Kohler A."/>
            <person name="Kuo A."/>
            <person name="Nagy L.G."/>
            <person name="Floudas D."/>
            <person name="Copeland A."/>
            <person name="Barry K.W."/>
            <person name="Cichocki N."/>
            <person name="Veneault-Fourrey C."/>
            <person name="LaButti K."/>
            <person name="Lindquist E.A."/>
            <person name="Lipzen A."/>
            <person name="Lundell T."/>
            <person name="Morin E."/>
            <person name="Murat C."/>
            <person name="Riley R."/>
            <person name="Ohm R."/>
            <person name="Sun H."/>
            <person name="Tunlid A."/>
            <person name="Henrissat B."/>
            <person name="Grigoriev I.V."/>
            <person name="Hibbett D.S."/>
            <person name="Martin F."/>
        </authorList>
    </citation>
    <scope>NUCLEOTIDE SEQUENCE [LARGE SCALE GENOMIC DNA]</scope>
    <source>
        <strain evidence="4">MAFF 305830</strain>
    </source>
</reference>
<feature type="compositionally biased region" description="Basic and acidic residues" evidence="1">
    <location>
        <begin position="18"/>
        <end position="27"/>
    </location>
</feature>
<dbReference type="GO" id="GO:0004523">
    <property type="term" value="F:RNA-DNA hybrid ribonuclease activity"/>
    <property type="evidence" value="ECO:0007669"/>
    <property type="project" value="InterPro"/>
</dbReference>
<sequence length="155" mass="17624">VAERIELKWIPGHMDARGNEAADEAAKEAAMGESSRKKTLPQQLRASAGIPVSVSALRQKLTKDTNTAWTNEWSESPRYPKFRKFDKKGRGTKYEKLVGKLRRNQTSILTQLRTNHVPLNFYLHRIKRVESADCPHCPGIIEDIDHVLLNCGNYI</sequence>
<feature type="non-terminal residue" evidence="3">
    <location>
        <position position="1"/>
    </location>
</feature>
<feature type="domain" description="RNase H type-1" evidence="2">
    <location>
        <begin position="1"/>
        <end position="31"/>
    </location>
</feature>
<feature type="non-terminal residue" evidence="3">
    <location>
        <position position="155"/>
    </location>
</feature>
<evidence type="ECO:0000259" key="2">
    <source>
        <dbReference type="PROSITE" id="PS50879"/>
    </source>
</evidence>
<protein>
    <recommendedName>
        <fullName evidence="2">RNase H type-1 domain-containing protein</fullName>
    </recommendedName>
</protein>
<evidence type="ECO:0000313" key="3">
    <source>
        <dbReference type="EMBL" id="KIM22692.1"/>
    </source>
</evidence>
<dbReference type="SUPFAM" id="SSF53098">
    <property type="entry name" value="Ribonuclease H-like"/>
    <property type="match status" value="1"/>
</dbReference>
<feature type="region of interest" description="Disordered" evidence="1">
    <location>
        <begin position="18"/>
        <end position="43"/>
    </location>
</feature>
<reference evidence="3 4" key="1">
    <citation type="submission" date="2014-04" db="EMBL/GenBank/DDBJ databases">
        <authorList>
            <consortium name="DOE Joint Genome Institute"/>
            <person name="Kuo A."/>
            <person name="Zuccaro A."/>
            <person name="Kohler A."/>
            <person name="Nagy L.G."/>
            <person name="Floudas D."/>
            <person name="Copeland A."/>
            <person name="Barry K.W."/>
            <person name="Cichocki N."/>
            <person name="Veneault-Fourrey C."/>
            <person name="LaButti K."/>
            <person name="Lindquist E.A."/>
            <person name="Lipzen A."/>
            <person name="Lundell T."/>
            <person name="Morin E."/>
            <person name="Murat C."/>
            <person name="Sun H."/>
            <person name="Tunlid A."/>
            <person name="Henrissat B."/>
            <person name="Grigoriev I.V."/>
            <person name="Hibbett D.S."/>
            <person name="Martin F."/>
            <person name="Nordberg H.P."/>
            <person name="Cantor M.N."/>
            <person name="Hua S.X."/>
        </authorList>
    </citation>
    <scope>NUCLEOTIDE SEQUENCE [LARGE SCALE GENOMIC DNA]</scope>
    <source>
        <strain evidence="3 4">MAFF 305830</strain>
    </source>
</reference>
<evidence type="ECO:0000256" key="1">
    <source>
        <dbReference type="SAM" id="MobiDB-lite"/>
    </source>
</evidence>
<dbReference type="Proteomes" id="UP000054097">
    <property type="component" value="Unassembled WGS sequence"/>
</dbReference>
<evidence type="ECO:0000313" key="4">
    <source>
        <dbReference type="Proteomes" id="UP000054097"/>
    </source>
</evidence>